<organism evidence="6 8">
    <name type="scientific">Heyndrickxia ginsengihumi</name>
    <dbReference type="NCBI Taxonomy" id="363870"/>
    <lineage>
        <taxon>Bacteria</taxon>
        <taxon>Bacillati</taxon>
        <taxon>Bacillota</taxon>
        <taxon>Bacilli</taxon>
        <taxon>Bacillales</taxon>
        <taxon>Bacillaceae</taxon>
        <taxon>Heyndrickxia</taxon>
    </lineage>
</organism>
<evidence type="ECO:0000259" key="5">
    <source>
        <dbReference type="PROSITE" id="PS50931"/>
    </source>
</evidence>
<protein>
    <submittedName>
        <fullName evidence="7">LysR family transcriptional regulator</fullName>
    </submittedName>
</protein>
<dbReference type="Gene3D" id="3.40.190.290">
    <property type="match status" value="1"/>
</dbReference>
<dbReference type="SUPFAM" id="SSF53850">
    <property type="entry name" value="Periplasmic binding protein-like II"/>
    <property type="match status" value="1"/>
</dbReference>
<dbReference type="Proteomes" id="UP000476934">
    <property type="component" value="Unassembled WGS sequence"/>
</dbReference>
<dbReference type="InterPro" id="IPR036390">
    <property type="entry name" value="WH_DNA-bd_sf"/>
</dbReference>
<dbReference type="Proteomes" id="UP000030588">
    <property type="component" value="Unassembled WGS sequence"/>
</dbReference>
<dbReference type="PANTHER" id="PTHR30126:SF100">
    <property type="entry name" value="LYSR-FAMILY TRANSCRIPTIONAL REGULATOR"/>
    <property type="match status" value="1"/>
</dbReference>
<dbReference type="AlphaFoldDB" id="A0A0A6XYY4"/>
<dbReference type="EMBL" id="JAAIWK010000045">
    <property type="protein sequence ID" value="NEY21690.1"/>
    <property type="molecule type" value="Genomic_DNA"/>
</dbReference>
<reference evidence="6 8" key="1">
    <citation type="submission" date="2014-10" db="EMBL/GenBank/DDBJ databases">
        <title>Draft genome of phytase producing Bacillus ginsengihumi strain M2.11.</title>
        <authorList>
            <person name="Toymentseva A."/>
            <person name="Boulygina E.A."/>
            <person name="Kazakov S.V."/>
            <person name="Kayumov I."/>
            <person name="Suleimanova A.D."/>
            <person name="Mardanova A.M."/>
            <person name="Maria S.N."/>
            <person name="Sergey M.Y."/>
            <person name="Sharipova M.R."/>
        </authorList>
    </citation>
    <scope>NUCLEOTIDE SEQUENCE [LARGE SCALE GENOMIC DNA]</scope>
    <source>
        <strain evidence="6 8">M2.11</strain>
    </source>
</reference>
<evidence type="ECO:0000313" key="7">
    <source>
        <dbReference type="EMBL" id="NEY21690.1"/>
    </source>
</evidence>
<reference evidence="7 9" key="3">
    <citation type="submission" date="2020-03" db="EMBL/GenBank/DDBJ databases">
        <title>Bacillus aquiflavi sp. nov., isolated from yellow water of strong flavor Chinese baijiu in Yibin region of China.</title>
        <authorList>
            <person name="Xie J."/>
        </authorList>
    </citation>
    <scope>NUCLEOTIDE SEQUENCE [LARGE SCALE GENOMIC DNA]</scope>
    <source>
        <strain evidence="7 9">Gsoil 114</strain>
    </source>
</reference>
<dbReference type="InterPro" id="IPR005119">
    <property type="entry name" value="LysR_subst-bd"/>
</dbReference>
<evidence type="ECO:0000313" key="8">
    <source>
        <dbReference type="Proteomes" id="UP000030588"/>
    </source>
</evidence>
<dbReference type="Pfam" id="PF03466">
    <property type="entry name" value="LysR_substrate"/>
    <property type="match status" value="1"/>
</dbReference>
<comment type="caution">
    <text evidence="6">The sequence shown here is derived from an EMBL/GenBank/DDBJ whole genome shotgun (WGS) entry which is preliminary data.</text>
</comment>
<dbReference type="OrthoDB" id="9803735at2"/>
<evidence type="ECO:0000256" key="2">
    <source>
        <dbReference type="ARBA" id="ARBA00023015"/>
    </source>
</evidence>
<dbReference type="GO" id="GO:0000976">
    <property type="term" value="F:transcription cis-regulatory region binding"/>
    <property type="evidence" value="ECO:0007669"/>
    <property type="project" value="TreeGrafter"/>
</dbReference>
<comment type="similarity">
    <text evidence="1">Belongs to the LysR transcriptional regulatory family.</text>
</comment>
<keyword evidence="9" id="KW-1185">Reference proteome</keyword>
<dbReference type="SUPFAM" id="SSF46785">
    <property type="entry name" value="Winged helix' DNA-binding domain"/>
    <property type="match status" value="1"/>
</dbReference>
<evidence type="ECO:0000256" key="4">
    <source>
        <dbReference type="ARBA" id="ARBA00023163"/>
    </source>
</evidence>
<dbReference type="CDD" id="cd05466">
    <property type="entry name" value="PBP2_LTTR_substrate"/>
    <property type="match status" value="1"/>
</dbReference>
<evidence type="ECO:0000256" key="1">
    <source>
        <dbReference type="ARBA" id="ARBA00009437"/>
    </source>
</evidence>
<evidence type="ECO:0000313" key="6">
    <source>
        <dbReference type="EMBL" id="KHD85307.1"/>
    </source>
</evidence>
<dbReference type="GO" id="GO:0003700">
    <property type="term" value="F:DNA-binding transcription factor activity"/>
    <property type="evidence" value="ECO:0007669"/>
    <property type="project" value="InterPro"/>
</dbReference>
<name>A0A0A6XYY4_9BACI</name>
<evidence type="ECO:0000256" key="3">
    <source>
        <dbReference type="ARBA" id="ARBA00023125"/>
    </source>
</evidence>
<dbReference type="Pfam" id="PF00126">
    <property type="entry name" value="HTH_1"/>
    <property type="match status" value="1"/>
</dbReference>
<sequence>MDYKHLETFQIAANKLNFTKTAEALNFAQSSVTAHIKALETELDVQLFDRLGRTLALTDAGRKLLFYANQILSLTEEAKKAIIAEKENAGTLVIGAAESLCTYRLPPILTTFKQRFPKVQFQFSPGTSDREILQQLEKGNLDAAILMNIEQVPDAFITEKLRREEINVVASPNHPLFHREFVSAADLSSESLLLTEKNCSYRRSFDNEFAAHGFHQQQVFEFASVEAMKQCVISGLGVAVLPKMTIQKELTEGTIQILPWKGNPLYIHSYLVWHKNKWMSPILSAFLDLTRKALGGEKLQEQK</sequence>
<keyword evidence="3" id="KW-0238">DNA-binding</keyword>
<gene>
    <name evidence="7" type="ORF">G4D61_17390</name>
    <name evidence="6" type="ORF">NG54_09795</name>
</gene>
<keyword evidence="2" id="KW-0805">Transcription regulation</keyword>
<dbReference type="PROSITE" id="PS50931">
    <property type="entry name" value="HTH_LYSR"/>
    <property type="match status" value="1"/>
</dbReference>
<accession>A0A0A6XYY4</accession>
<dbReference type="FunFam" id="1.10.10.10:FF:000001">
    <property type="entry name" value="LysR family transcriptional regulator"/>
    <property type="match status" value="1"/>
</dbReference>
<reference evidence="7 9" key="2">
    <citation type="submission" date="2020-02" db="EMBL/GenBank/DDBJ databases">
        <authorList>
            <person name="Feng H."/>
        </authorList>
    </citation>
    <scope>NUCLEOTIDE SEQUENCE [LARGE SCALE GENOMIC DNA]</scope>
    <source>
        <strain evidence="7 9">Gsoil 114</strain>
    </source>
</reference>
<evidence type="ECO:0000313" key="9">
    <source>
        <dbReference type="Proteomes" id="UP000476934"/>
    </source>
</evidence>
<dbReference type="InterPro" id="IPR000847">
    <property type="entry name" value="LysR_HTH_N"/>
</dbReference>
<dbReference type="InterPro" id="IPR036388">
    <property type="entry name" value="WH-like_DNA-bd_sf"/>
</dbReference>
<feature type="domain" description="HTH lysR-type" evidence="5">
    <location>
        <begin position="1"/>
        <end position="58"/>
    </location>
</feature>
<proteinExistence type="inferred from homology"/>
<dbReference type="RefSeq" id="WP_025731434.1">
    <property type="nucleotide sequence ID" value="NZ_JAAIWK010000045.1"/>
</dbReference>
<dbReference type="PRINTS" id="PR00039">
    <property type="entry name" value="HTHLYSR"/>
</dbReference>
<dbReference type="EMBL" id="JRUN01000026">
    <property type="protein sequence ID" value="KHD85307.1"/>
    <property type="molecule type" value="Genomic_DNA"/>
</dbReference>
<dbReference type="Gene3D" id="1.10.10.10">
    <property type="entry name" value="Winged helix-like DNA-binding domain superfamily/Winged helix DNA-binding domain"/>
    <property type="match status" value="1"/>
</dbReference>
<dbReference type="PANTHER" id="PTHR30126">
    <property type="entry name" value="HTH-TYPE TRANSCRIPTIONAL REGULATOR"/>
    <property type="match status" value="1"/>
</dbReference>
<keyword evidence="4" id="KW-0804">Transcription</keyword>